<dbReference type="EMBL" id="JAENIL010000010">
    <property type="protein sequence ID" value="MBK1876588.1"/>
    <property type="molecule type" value="Genomic_DNA"/>
</dbReference>
<comment type="similarity">
    <text evidence="1 6">Belongs to the methyltransferase superfamily. RsmH family.</text>
</comment>
<dbReference type="NCBIfam" id="TIGR00006">
    <property type="entry name" value="16S rRNA (cytosine(1402)-N(4))-methyltransferase RsmH"/>
    <property type="match status" value="1"/>
</dbReference>
<organism evidence="7 8">
    <name type="scientific">Pelagicoccus mobilis</name>
    <dbReference type="NCBI Taxonomy" id="415221"/>
    <lineage>
        <taxon>Bacteria</taxon>
        <taxon>Pseudomonadati</taxon>
        <taxon>Verrucomicrobiota</taxon>
        <taxon>Opitutia</taxon>
        <taxon>Puniceicoccales</taxon>
        <taxon>Pelagicoccaceae</taxon>
        <taxon>Pelagicoccus</taxon>
    </lineage>
</organism>
<evidence type="ECO:0000256" key="1">
    <source>
        <dbReference type="ARBA" id="ARBA00010396"/>
    </source>
</evidence>
<dbReference type="RefSeq" id="WP_200354804.1">
    <property type="nucleotide sequence ID" value="NZ_JAENIL010000010.1"/>
</dbReference>
<dbReference type="GO" id="GO:0071424">
    <property type="term" value="F:rRNA (cytosine-N4-)-methyltransferase activity"/>
    <property type="evidence" value="ECO:0007669"/>
    <property type="project" value="UniProtKB-UniRule"/>
</dbReference>
<dbReference type="Gene3D" id="3.40.50.150">
    <property type="entry name" value="Vaccinia Virus protein VP39"/>
    <property type="match status" value="1"/>
</dbReference>
<dbReference type="CDD" id="cd02440">
    <property type="entry name" value="AdoMet_MTases"/>
    <property type="match status" value="1"/>
</dbReference>
<dbReference type="PIRSF" id="PIRSF004486">
    <property type="entry name" value="MraW"/>
    <property type="match status" value="1"/>
</dbReference>
<evidence type="ECO:0000256" key="4">
    <source>
        <dbReference type="ARBA" id="ARBA00022679"/>
    </source>
</evidence>
<dbReference type="Proteomes" id="UP000617628">
    <property type="component" value="Unassembled WGS sequence"/>
</dbReference>
<accession>A0A934RZZ9</accession>
<evidence type="ECO:0000256" key="6">
    <source>
        <dbReference type="HAMAP-Rule" id="MF_01007"/>
    </source>
</evidence>
<keyword evidence="4 6" id="KW-0808">Transferase</keyword>
<dbReference type="AlphaFoldDB" id="A0A934RZZ9"/>
<evidence type="ECO:0000313" key="7">
    <source>
        <dbReference type="EMBL" id="MBK1876588.1"/>
    </source>
</evidence>
<comment type="subcellular location">
    <subcellularLocation>
        <location evidence="6">Cytoplasm</location>
    </subcellularLocation>
</comment>
<protein>
    <recommendedName>
        <fullName evidence="6">Ribosomal RNA small subunit methyltransferase H</fullName>
        <ecNumber evidence="6">2.1.1.199</ecNumber>
    </recommendedName>
    <alternativeName>
        <fullName evidence="6">16S rRNA m(4)C1402 methyltransferase</fullName>
    </alternativeName>
    <alternativeName>
        <fullName evidence="6">rRNA (cytosine-N(4)-)-methyltransferase RsmH</fullName>
    </alternativeName>
</protein>
<sequence>MISVIDSLVGIAPDMEGHVPVLAAETLEHLAPRDGGVYLDCTFGGGGHTELMLELANCTVVAIDQDPQAVLRSERLKERFGDRFRFHRMNFDTLDQLDEGPFDGILFDFGVSSFQLDEVDRGFSFRGEAPLDMRMNPEAGVSAAQWLATASRSDLIHALRVYAEEKNWRKIVDAILAAREKNELTTTTQLADLILSCTPARIRFSSKLHPATKAFQGIRIAVNDEIGVIERGLPAAFEKLKVGGILAAISFHSLEDRVAKNLFRRWAGRPEGAHDNRPQDMREVLAELISRRPITAGDKEVAQNPRSRSAKLRVIKKVK</sequence>
<dbReference type="SUPFAM" id="SSF53335">
    <property type="entry name" value="S-adenosyl-L-methionine-dependent methyltransferases"/>
    <property type="match status" value="1"/>
</dbReference>
<evidence type="ECO:0000313" key="8">
    <source>
        <dbReference type="Proteomes" id="UP000617628"/>
    </source>
</evidence>
<keyword evidence="2 6" id="KW-0698">rRNA processing</keyword>
<feature type="binding site" evidence="6">
    <location>
        <position position="64"/>
    </location>
    <ligand>
        <name>S-adenosyl-L-methionine</name>
        <dbReference type="ChEBI" id="CHEBI:59789"/>
    </ligand>
</feature>
<dbReference type="GO" id="GO:0005737">
    <property type="term" value="C:cytoplasm"/>
    <property type="evidence" value="ECO:0007669"/>
    <property type="project" value="UniProtKB-SubCell"/>
</dbReference>
<dbReference type="InterPro" id="IPR002903">
    <property type="entry name" value="RsmH"/>
</dbReference>
<feature type="binding site" evidence="6">
    <location>
        <position position="108"/>
    </location>
    <ligand>
        <name>S-adenosyl-L-methionine</name>
        <dbReference type="ChEBI" id="CHEBI:59789"/>
    </ligand>
</feature>
<dbReference type="Gene3D" id="1.10.150.170">
    <property type="entry name" value="Putative methyltransferase TM0872, insert domain"/>
    <property type="match status" value="1"/>
</dbReference>
<evidence type="ECO:0000256" key="2">
    <source>
        <dbReference type="ARBA" id="ARBA00022552"/>
    </source>
</evidence>
<evidence type="ECO:0000256" key="3">
    <source>
        <dbReference type="ARBA" id="ARBA00022603"/>
    </source>
</evidence>
<gene>
    <name evidence="6 7" type="primary">rsmH</name>
    <name evidence="7" type="ORF">JIN87_06895</name>
</gene>
<dbReference type="GO" id="GO:0070475">
    <property type="term" value="P:rRNA base methylation"/>
    <property type="evidence" value="ECO:0007669"/>
    <property type="project" value="UniProtKB-UniRule"/>
</dbReference>
<evidence type="ECO:0000256" key="5">
    <source>
        <dbReference type="ARBA" id="ARBA00022691"/>
    </source>
</evidence>
<comment type="function">
    <text evidence="6">Specifically methylates the N4 position of cytidine in position 1402 (C1402) of 16S rRNA.</text>
</comment>
<dbReference type="SUPFAM" id="SSF81799">
    <property type="entry name" value="Putative methyltransferase TM0872, insert domain"/>
    <property type="match status" value="1"/>
</dbReference>
<dbReference type="HAMAP" id="MF_01007">
    <property type="entry name" value="16SrRNA_methyltr_H"/>
    <property type="match status" value="1"/>
</dbReference>
<keyword evidence="8" id="KW-1185">Reference proteome</keyword>
<dbReference type="InterPro" id="IPR023397">
    <property type="entry name" value="SAM-dep_MeTrfase_MraW_recog"/>
</dbReference>
<dbReference type="EC" id="2.1.1.199" evidence="6"/>
<keyword evidence="6" id="KW-0963">Cytoplasm</keyword>
<proteinExistence type="inferred from homology"/>
<dbReference type="Pfam" id="PF01795">
    <property type="entry name" value="Methyltransf_5"/>
    <property type="match status" value="1"/>
</dbReference>
<dbReference type="PANTHER" id="PTHR11265">
    <property type="entry name" value="S-ADENOSYL-METHYLTRANSFERASE MRAW"/>
    <property type="match status" value="1"/>
</dbReference>
<dbReference type="InterPro" id="IPR029063">
    <property type="entry name" value="SAM-dependent_MTases_sf"/>
</dbReference>
<feature type="binding site" evidence="6">
    <location>
        <position position="91"/>
    </location>
    <ligand>
        <name>S-adenosyl-L-methionine</name>
        <dbReference type="ChEBI" id="CHEBI:59789"/>
    </ligand>
</feature>
<comment type="caution">
    <text evidence="7">The sequence shown here is derived from an EMBL/GenBank/DDBJ whole genome shotgun (WGS) entry which is preliminary data.</text>
</comment>
<comment type="catalytic activity">
    <reaction evidence="6">
        <text>cytidine(1402) in 16S rRNA + S-adenosyl-L-methionine = N(4)-methylcytidine(1402) in 16S rRNA + S-adenosyl-L-homocysteine + H(+)</text>
        <dbReference type="Rhea" id="RHEA:42928"/>
        <dbReference type="Rhea" id="RHEA-COMP:10286"/>
        <dbReference type="Rhea" id="RHEA-COMP:10287"/>
        <dbReference type="ChEBI" id="CHEBI:15378"/>
        <dbReference type="ChEBI" id="CHEBI:57856"/>
        <dbReference type="ChEBI" id="CHEBI:59789"/>
        <dbReference type="ChEBI" id="CHEBI:74506"/>
        <dbReference type="ChEBI" id="CHEBI:82748"/>
        <dbReference type="EC" id="2.1.1.199"/>
    </reaction>
</comment>
<name>A0A934RZZ9_9BACT</name>
<dbReference type="PANTHER" id="PTHR11265:SF0">
    <property type="entry name" value="12S RRNA N4-METHYLCYTIDINE METHYLTRANSFERASE"/>
    <property type="match status" value="1"/>
</dbReference>
<keyword evidence="3 6" id="KW-0489">Methyltransferase</keyword>
<feature type="binding site" evidence="6">
    <location>
        <position position="115"/>
    </location>
    <ligand>
        <name>S-adenosyl-L-methionine</name>
        <dbReference type="ChEBI" id="CHEBI:59789"/>
    </ligand>
</feature>
<feature type="binding site" evidence="6">
    <location>
        <begin position="46"/>
        <end position="48"/>
    </location>
    <ligand>
        <name>S-adenosyl-L-methionine</name>
        <dbReference type="ChEBI" id="CHEBI:59789"/>
    </ligand>
</feature>
<keyword evidence="5 6" id="KW-0949">S-adenosyl-L-methionine</keyword>
<reference evidence="7" key="1">
    <citation type="submission" date="2021-01" db="EMBL/GenBank/DDBJ databases">
        <title>Modified the classification status of verrucomicrobia.</title>
        <authorList>
            <person name="Feng X."/>
        </authorList>
    </citation>
    <scope>NUCLEOTIDE SEQUENCE</scope>
    <source>
        <strain evidence="7">KCTC 13126</strain>
    </source>
</reference>